<proteinExistence type="predicted"/>
<dbReference type="AlphaFoldDB" id="A0A9D1MNF2"/>
<evidence type="ECO:0000313" key="7">
    <source>
        <dbReference type="EMBL" id="HIU63331.1"/>
    </source>
</evidence>
<dbReference type="PANTHER" id="PTHR46091">
    <property type="entry name" value="BLR7054 PROTEIN"/>
    <property type="match status" value="1"/>
</dbReference>
<feature type="domain" description="Amine oxidase" evidence="6">
    <location>
        <begin position="15"/>
        <end position="394"/>
    </location>
</feature>
<keyword evidence="1" id="KW-0285">Flavoprotein</keyword>
<accession>A0A9D1MNF2</accession>
<dbReference type="GO" id="GO:0016491">
    <property type="term" value="F:oxidoreductase activity"/>
    <property type="evidence" value="ECO:0007669"/>
    <property type="project" value="InterPro"/>
</dbReference>
<dbReference type="Pfam" id="PF01593">
    <property type="entry name" value="Amino_oxidase"/>
    <property type="match status" value="1"/>
</dbReference>
<evidence type="ECO:0000256" key="5">
    <source>
        <dbReference type="ARBA" id="ARBA00023027"/>
    </source>
</evidence>
<comment type="caution">
    <text evidence="7">The sequence shown here is derived from an EMBL/GenBank/DDBJ whole genome shotgun (WGS) entry which is preliminary data.</text>
</comment>
<reference evidence="7" key="2">
    <citation type="journal article" date="2021" name="PeerJ">
        <title>Extensive microbial diversity within the chicken gut microbiome revealed by metagenomics and culture.</title>
        <authorList>
            <person name="Gilroy R."/>
            <person name="Ravi A."/>
            <person name="Getino M."/>
            <person name="Pursley I."/>
            <person name="Horton D.L."/>
            <person name="Alikhan N.F."/>
            <person name="Baker D."/>
            <person name="Gharbi K."/>
            <person name="Hall N."/>
            <person name="Watson M."/>
            <person name="Adriaenssens E.M."/>
            <person name="Foster-Nyarko E."/>
            <person name="Jarju S."/>
            <person name="Secka A."/>
            <person name="Antonio M."/>
            <person name="Oren A."/>
            <person name="Chaudhuri R.R."/>
            <person name="La Ragione R."/>
            <person name="Hildebrand F."/>
            <person name="Pallen M.J."/>
        </authorList>
    </citation>
    <scope>NUCLEOTIDE SEQUENCE</scope>
    <source>
        <strain evidence="7">9366</strain>
    </source>
</reference>
<evidence type="ECO:0000313" key="8">
    <source>
        <dbReference type="Proteomes" id="UP000824145"/>
    </source>
</evidence>
<protein>
    <submittedName>
        <fullName evidence="7">NAD(P)/FAD-dependent oxidoreductase</fullName>
    </submittedName>
</protein>
<sequence>MDKYDAVVIGAGNGGLVAAIRLLQGGAKVLVVEAHNLPGGFATSFRRGRFEFEASLHELNDFGPKDNGGDVRKLFDELGVTDKIEWTPIPDAYRLICKSEGLDVLMPFGKQAYIEKMVSEVPSSRKSIEAFFELAEQTREAQAYTNSKNGIVDSSYMVKNHGNYVRTGSYSVNEVLESIKMPEKAKKILNAYWCYLGAHCDDLSFSHYASMVVRYITRGAMMPKGRSHEISLALCERIRELGGEIWFNTKAEKILTGADGGVEGVVLKGGRKITTRHVIANCAPHLVYGGMLDKVPEKAVRATNARKFAGRGFSMFLGLNKSADELGIENHNYFLYDTMDTAAQYELMKKIDSNRVQATVCLNRAYPECSPAGTTMMYFTTLYMSDAWGEVSPRDYAATKEKVANIMIDRFEADTGSKIRDSIEEICVATPMTYARYCGHPQGDIYGYESQYWDGLNPRLQMMAQDHITRGLRFAGGFSMRLSGYSSAYFSGDITGRQTVGDIKKEGC</sequence>
<evidence type="ECO:0000256" key="1">
    <source>
        <dbReference type="ARBA" id="ARBA00022630"/>
    </source>
</evidence>
<dbReference type="InterPro" id="IPR002937">
    <property type="entry name" value="Amino_oxidase"/>
</dbReference>
<dbReference type="InterPro" id="IPR036188">
    <property type="entry name" value="FAD/NAD-bd_sf"/>
</dbReference>
<keyword evidence="2" id="KW-0732">Signal</keyword>
<dbReference type="InterPro" id="IPR052206">
    <property type="entry name" value="Retinol_saturase"/>
</dbReference>
<dbReference type="Proteomes" id="UP000824145">
    <property type="component" value="Unassembled WGS sequence"/>
</dbReference>
<evidence type="ECO:0000256" key="4">
    <source>
        <dbReference type="ARBA" id="ARBA00022857"/>
    </source>
</evidence>
<gene>
    <name evidence="7" type="ORF">IAB07_06155</name>
</gene>
<reference evidence="7" key="1">
    <citation type="submission" date="2020-10" db="EMBL/GenBank/DDBJ databases">
        <authorList>
            <person name="Gilroy R."/>
        </authorList>
    </citation>
    <scope>NUCLEOTIDE SEQUENCE</scope>
    <source>
        <strain evidence="7">9366</strain>
    </source>
</reference>
<dbReference type="SUPFAM" id="SSF51905">
    <property type="entry name" value="FAD/NAD(P)-binding domain"/>
    <property type="match status" value="1"/>
</dbReference>
<name>A0A9D1MNF2_9FIRM</name>
<keyword evidence="4" id="KW-0521">NADP</keyword>
<evidence type="ECO:0000256" key="3">
    <source>
        <dbReference type="ARBA" id="ARBA00022827"/>
    </source>
</evidence>
<organism evidence="7 8">
    <name type="scientific">Candidatus Caccalectryoclostridium excrementigallinarum</name>
    <dbReference type="NCBI Taxonomy" id="2840710"/>
    <lineage>
        <taxon>Bacteria</taxon>
        <taxon>Bacillati</taxon>
        <taxon>Bacillota</taxon>
        <taxon>Clostridia</taxon>
        <taxon>Christensenellales</taxon>
        <taxon>Christensenellaceae</taxon>
        <taxon>Christensenellaceae incertae sedis</taxon>
        <taxon>Candidatus Caccalectryoclostridium</taxon>
    </lineage>
</organism>
<evidence type="ECO:0000259" key="6">
    <source>
        <dbReference type="Pfam" id="PF01593"/>
    </source>
</evidence>
<dbReference type="PANTHER" id="PTHR46091:SF3">
    <property type="entry name" value="AMINE OXIDASE DOMAIN-CONTAINING PROTEIN"/>
    <property type="match status" value="1"/>
</dbReference>
<dbReference type="EMBL" id="DVNJ01000032">
    <property type="protein sequence ID" value="HIU63331.1"/>
    <property type="molecule type" value="Genomic_DNA"/>
</dbReference>
<keyword evidence="5" id="KW-0520">NAD</keyword>
<dbReference type="Gene3D" id="3.50.50.60">
    <property type="entry name" value="FAD/NAD(P)-binding domain"/>
    <property type="match status" value="2"/>
</dbReference>
<keyword evidence="3" id="KW-0274">FAD</keyword>
<evidence type="ECO:0000256" key="2">
    <source>
        <dbReference type="ARBA" id="ARBA00022729"/>
    </source>
</evidence>